<dbReference type="Gene3D" id="3.30.450.20">
    <property type="entry name" value="PAS domain"/>
    <property type="match status" value="1"/>
</dbReference>
<organism evidence="11 12">
    <name type="scientific">Candidatus Brocadia fulgida</name>
    <dbReference type="NCBI Taxonomy" id="380242"/>
    <lineage>
        <taxon>Bacteria</taxon>
        <taxon>Pseudomonadati</taxon>
        <taxon>Planctomycetota</taxon>
        <taxon>Candidatus Brocadiia</taxon>
        <taxon>Candidatus Brocadiales</taxon>
        <taxon>Candidatus Brocadiaceae</taxon>
        <taxon>Candidatus Brocadia</taxon>
    </lineage>
</organism>
<dbReference type="SUPFAM" id="SSF55781">
    <property type="entry name" value="GAF domain-like"/>
    <property type="match status" value="1"/>
</dbReference>
<evidence type="ECO:0000313" key="12">
    <source>
        <dbReference type="Proteomes" id="UP000034954"/>
    </source>
</evidence>
<dbReference type="Gene3D" id="3.30.565.10">
    <property type="entry name" value="Histidine kinase-like ATPase, C-terminal domain"/>
    <property type="match status" value="1"/>
</dbReference>
<evidence type="ECO:0000256" key="8">
    <source>
        <dbReference type="ARBA" id="ARBA00023012"/>
    </source>
</evidence>
<dbReference type="PROSITE" id="PS50109">
    <property type="entry name" value="HIS_KIN"/>
    <property type="match status" value="1"/>
</dbReference>
<dbReference type="InterPro" id="IPR004358">
    <property type="entry name" value="Sig_transdc_His_kin-like_C"/>
</dbReference>
<keyword evidence="12" id="KW-1185">Reference proteome</keyword>
<evidence type="ECO:0000313" key="11">
    <source>
        <dbReference type="EMBL" id="KKO20744.1"/>
    </source>
</evidence>
<proteinExistence type="predicted"/>
<comment type="catalytic activity">
    <reaction evidence="1">
        <text>ATP + protein L-histidine = ADP + protein N-phospho-L-histidine.</text>
        <dbReference type="EC" id="2.7.13.3"/>
    </reaction>
</comment>
<dbReference type="InterPro" id="IPR003018">
    <property type="entry name" value="GAF"/>
</dbReference>
<dbReference type="EMBL" id="LAQJ01000073">
    <property type="protein sequence ID" value="KKO20744.1"/>
    <property type="molecule type" value="Genomic_DNA"/>
</dbReference>
<keyword evidence="6 11" id="KW-0418">Kinase</keyword>
<accession>A0A0M2V224</accession>
<evidence type="ECO:0000259" key="10">
    <source>
        <dbReference type="PROSITE" id="PS50113"/>
    </source>
</evidence>
<feature type="domain" description="PAC" evidence="10">
    <location>
        <begin position="82"/>
        <end position="134"/>
    </location>
</feature>
<dbReference type="Proteomes" id="UP000034954">
    <property type="component" value="Unassembled WGS sequence"/>
</dbReference>
<dbReference type="Pfam" id="PF01590">
    <property type="entry name" value="GAF"/>
    <property type="match status" value="1"/>
</dbReference>
<dbReference type="InterPro" id="IPR013656">
    <property type="entry name" value="PAS_4"/>
</dbReference>
<dbReference type="InterPro" id="IPR003594">
    <property type="entry name" value="HATPase_dom"/>
</dbReference>
<dbReference type="InterPro" id="IPR000700">
    <property type="entry name" value="PAS-assoc_C"/>
</dbReference>
<keyword evidence="7" id="KW-0067">ATP-binding</keyword>
<dbReference type="EC" id="2.7.13.3" evidence="2"/>
<keyword evidence="8" id="KW-0902">Two-component regulatory system</keyword>
<evidence type="ECO:0000259" key="9">
    <source>
        <dbReference type="PROSITE" id="PS50109"/>
    </source>
</evidence>
<dbReference type="SMART" id="SM00388">
    <property type="entry name" value="HisKA"/>
    <property type="match status" value="1"/>
</dbReference>
<dbReference type="Gene3D" id="1.10.287.130">
    <property type="match status" value="1"/>
</dbReference>
<evidence type="ECO:0000256" key="2">
    <source>
        <dbReference type="ARBA" id="ARBA00012438"/>
    </source>
</evidence>
<dbReference type="Gene3D" id="3.30.450.40">
    <property type="match status" value="1"/>
</dbReference>
<dbReference type="SUPFAM" id="SSF55785">
    <property type="entry name" value="PYP-like sensor domain (PAS domain)"/>
    <property type="match status" value="1"/>
</dbReference>
<dbReference type="PROSITE" id="PS50113">
    <property type="entry name" value="PAC"/>
    <property type="match status" value="1"/>
</dbReference>
<protein>
    <recommendedName>
        <fullName evidence="2">histidine kinase</fullName>
        <ecNumber evidence="2">2.7.13.3</ecNumber>
    </recommendedName>
</protein>
<dbReference type="GO" id="GO:0005524">
    <property type="term" value="F:ATP binding"/>
    <property type="evidence" value="ECO:0007669"/>
    <property type="project" value="UniProtKB-KW"/>
</dbReference>
<dbReference type="InterPro" id="IPR035965">
    <property type="entry name" value="PAS-like_dom_sf"/>
</dbReference>
<dbReference type="SMART" id="SM00065">
    <property type="entry name" value="GAF"/>
    <property type="match status" value="1"/>
</dbReference>
<dbReference type="AlphaFoldDB" id="A0A0M2V224"/>
<keyword evidence="4" id="KW-0808">Transferase</keyword>
<dbReference type="InterPro" id="IPR036890">
    <property type="entry name" value="HATPase_C_sf"/>
</dbReference>
<dbReference type="GO" id="GO:0000155">
    <property type="term" value="F:phosphorelay sensor kinase activity"/>
    <property type="evidence" value="ECO:0007669"/>
    <property type="project" value="InterPro"/>
</dbReference>
<dbReference type="InterPro" id="IPR003661">
    <property type="entry name" value="HisK_dim/P_dom"/>
</dbReference>
<sequence length="579" mass="65286">MITNVLKDNINNVINNLTDALEAGLALLDKELNILWANKRLSCMLSLPYDPVGRKCREVYKCECQDIQHCSVYQALTTGEKVSCEIKLVTDKGERKYIKNITTPIRDEKDNITHLLKLSLDITRQEEKVHRLSLLRKLAELMQGTLQIDRLLHLILTCVTAGSALGFNRARLFLVEKKQNIVYGKMAVGPSSLEEANKIWNEIADKYEGLEDLVKASAETYRYDTPLHMITRLMAFSLTDEKEIIVSCVNSKKTILEKDAFSNPNIDKKFVNKLGANEFVCVPLVAKNEVIGVICADNVYNGKPITAEQVELLSIFANRAALAIANAEVYRKLGEKNRQLRETRERLIRSERLAVIGNMSAYIAHEIRNPLVTIGGYARILSREYADHKKVKQNTEIIIEEVNRLEKILANIMDFSKPIETVRILTQINELLENTCSLMEPYFKSGHVHLMKKFNPTIPKIVVDPMQMKQVFVNLIKNAVESMPQGGKLLLETMTEDEYVKIDITDTGEGMTPEVMQNIFVPFFTTKVDGTGVGLAVSQKIIDDHNGFVKIKSIVKEGSTFSIFLPIKNAPAELSGGER</sequence>
<keyword evidence="5" id="KW-0547">Nucleotide-binding</keyword>
<dbReference type="SMART" id="SM00387">
    <property type="entry name" value="HATPase_c"/>
    <property type="match status" value="1"/>
</dbReference>
<evidence type="ECO:0000256" key="1">
    <source>
        <dbReference type="ARBA" id="ARBA00000085"/>
    </source>
</evidence>
<dbReference type="PANTHER" id="PTHR43065">
    <property type="entry name" value="SENSOR HISTIDINE KINASE"/>
    <property type="match status" value="1"/>
</dbReference>
<dbReference type="SUPFAM" id="SSF55874">
    <property type="entry name" value="ATPase domain of HSP90 chaperone/DNA topoisomerase II/histidine kinase"/>
    <property type="match status" value="1"/>
</dbReference>
<name>A0A0M2V224_9BACT</name>
<gene>
    <name evidence="11" type="ORF">BROFUL_00526</name>
</gene>
<keyword evidence="3" id="KW-0597">Phosphoprotein</keyword>
<dbReference type="CDD" id="cd00082">
    <property type="entry name" value="HisKA"/>
    <property type="match status" value="1"/>
</dbReference>
<reference evidence="11 12" key="1">
    <citation type="journal article" date="2013" name="BMC Microbiol.">
        <title>Identification of the type II cytochrome c maturation pathway in anammox bacteria by comparative genomics.</title>
        <authorList>
            <person name="Ferousi C."/>
            <person name="Speth D.R."/>
            <person name="Reimann J."/>
            <person name="Op den Camp H.J."/>
            <person name="Allen J.W."/>
            <person name="Keltjens J.T."/>
            <person name="Jetten M.S."/>
        </authorList>
    </citation>
    <scope>NUCLEOTIDE SEQUENCE [LARGE SCALE GENOMIC DNA]</scope>
    <source>
        <strain evidence="11">RU1</strain>
    </source>
</reference>
<dbReference type="PANTHER" id="PTHR43065:SF10">
    <property type="entry name" value="PEROXIDE STRESS-ACTIVATED HISTIDINE KINASE MAK3"/>
    <property type="match status" value="1"/>
</dbReference>
<dbReference type="Pfam" id="PF02518">
    <property type="entry name" value="HATPase_c"/>
    <property type="match status" value="1"/>
</dbReference>
<evidence type="ECO:0000256" key="5">
    <source>
        <dbReference type="ARBA" id="ARBA00022741"/>
    </source>
</evidence>
<evidence type="ECO:0000256" key="4">
    <source>
        <dbReference type="ARBA" id="ARBA00022679"/>
    </source>
</evidence>
<dbReference type="InterPro" id="IPR036097">
    <property type="entry name" value="HisK_dim/P_sf"/>
</dbReference>
<dbReference type="InterPro" id="IPR029016">
    <property type="entry name" value="GAF-like_dom_sf"/>
</dbReference>
<comment type="caution">
    <text evidence="11">The sequence shown here is derived from an EMBL/GenBank/DDBJ whole genome shotgun (WGS) entry which is preliminary data.</text>
</comment>
<feature type="domain" description="Histidine kinase" evidence="9">
    <location>
        <begin position="362"/>
        <end position="569"/>
    </location>
</feature>
<dbReference type="Pfam" id="PF00512">
    <property type="entry name" value="HisKA"/>
    <property type="match status" value="1"/>
</dbReference>
<dbReference type="SUPFAM" id="SSF47384">
    <property type="entry name" value="Homodimeric domain of signal transducing histidine kinase"/>
    <property type="match status" value="1"/>
</dbReference>
<evidence type="ECO:0000256" key="6">
    <source>
        <dbReference type="ARBA" id="ARBA00022777"/>
    </source>
</evidence>
<evidence type="ECO:0000256" key="7">
    <source>
        <dbReference type="ARBA" id="ARBA00022840"/>
    </source>
</evidence>
<evidence type="ECO:0000256" key="3">
    <source>
        <dbReference type="ARBA" id="ARBA00022553"/>
    </source>
</evidence>
<dbReference type="InterPro" id="IPR005467">
    <property type="entry name" value="His_kinase_dom"/>
</dbReference>
<dbReference type="PRINTS" id="PR00344">
    <property type="entry name" value="BCTRLSENSOR"/>
</dbReference>
<dbReference type="Pfam" id="PF08448">
    <property type="entry name" value="PAS_4"/>
    <property type="match status" value="1"/>
</dbReference>